<dbReference type="AlphaFoldDB" id="A0A385TEH2"/>
<dbReference type="Proteomes" id="UP000266552">
    <property type="component" value="Chromosome"/>
</dbReference>
<name>A0A385TEH2_PAELA</name>
<keyword evidence="1 3" id="KW-0378">Hydrolase</keyword>
<evidence type="ECO:0000259" key="2">
    <source>
        <dbReference type="Pfam" id="PF00561"/>
    </source>
</evidence>
<accession>A0A385TEH2</accession>
<dbReference type="InterPro" id="IPR000639">
    <property type="entry name" value="Epox_hydrolase-like"/>
</dbReference>
<dbReference type="FunFam" id="3.40.50.1820:FF:000173">
    <property type="entry name" value="Alpha/beta hydrolase"/>
    <property type="match status" value="1"/>
</dbReference>
<feature type="domain" description="AB hydrolase-1" evidence="2">
    <location>
        <begin position="28"/>
        <end position="273"/>
    </location>
</feature>
<sequence>MEHKIQYHTVQINGLNIFYREAGAPGSPVVLLLHGFPTSSHMYRQLLPALADKYHVIAPDYPGFGYSSAPDHDQFRYSFDHFSQLIEELLAQLNIRSFYMYLMDYGAPVGFRIAARHPERIRGLIIQNGNAYDEGLEEFWNPIKDYWEDPANPDKREALRWLTSIEATKWQYTHGVDDVSLISPDTYTLDQALLDRPGNQEIQLDLFLDYGSNPPLYPAWQQYFRDAQPPTLIVWGQGDHIFPENGAHPYLRDLPQAELHLLKGAGHFALESHGPEIIPFIRAFLERQ</sequence>
<dbReference type="Gene3D" id="3.40.50.1820">
    <property type="entry name" value="alpha/beta hydrolase"/>
    <property type="match status" value="1"/>
</dbReference>
<reference evidence="3 4" key="1">
    <citation type="submission" date="2018-09" db="EMBL/GenBank/DDBJ databases">
        <title>Genome Sequence of Paenibacillus lautus Strain E7593-69, Azo Dye-Degrading Bacteria, Isolated from Commercial Tattoo Inks.</title>
        <authorList>
            <person name="Nho S.W."/>
            <person name="Kim S.-J."/>
            <person name="Kweon O."/>
            <person name="Cerniglia C.E."/>
        </authorList>
    </citation>
    <scope>NUCLEOTIDE SEQUENCE [LARGE SCALE GENOMIC DNA]</scope>
    <source>
        <strain evidence="3 4">E7593-69</strain>
    </source>
</reference>
<dbReference type="Pfam" id="PF00561">
    <property type="entry name" value="Abhydrolase_1"/>
    <property type="match status" value="1"/>
</dbReference>
<dbReference type="RefSeq" id="WP_119847043.1">
    <property type="nucleotide sequence ID" value="NZ_CP032412.1"/>
</dbReference>
<dbReference type="PANTHER" id="PTHR42977">
    <property type="entry name" value="HYDROLASE-RELATED"/>
    <property type="match status" value="1"/>
</dbReference>
<organism evidence="3 4">
    <name type="scientific">Paenibacillus lautus</name>
    <name type="common">Bacillus lautus</name>
    <dbReference type="NCBI Taxonomy" id="1401"/>
    <lineage>
        <taxon>Bacteria</taxon>
        <taxon>Bacillati</taxon>
        <taxon>Bacillota</taxon>
        <taxon>Bacilli</taxon>
        <taxon>Bacillales</taxon>
        <taxon>Paenibacillaceae</taxon>
        <taxon>Paenibacillus</taxon>
    </lineage>
</organism>
<evidence type="ECO:0000313" key="4">
    <source>
        <dbReference type="Proteomes" id="UP000266552"/>
    </source>
</evidence>
<dbReference type="PRINTS" id="PR00111">
    <property type="entry name" value="ABHYDROLASE"/>
</dbReference>
<evidence type="ECO:0000313" key="3">
    <source>
        <dbReference type="EMBL" id="AYB42990.1"/>
    </source>
</evidence>
<dbReference type="InterPro" id="IPR051340">
    <property type="entry name" value="Haloalkane_dehalogenase"/>
</dbReference>
<dbReference type="PRINTS" id="PR00412">
    <property type="entry name" value="EPOXHYDRLASE"/>
</dbReference>
<proteinExistence type="predicted"/>
<dbReference type="SUPFAM" id="SSF53474">
    <property type="entry name" value="alpha/beta-Hydrolases"/>
    <property type="match status" value="1"/>
</dbReference>
<dbReference type="KEGG" id="plw:D5F53_06705"/>
<evidence type="ECO:0000256" key="1">
    <source>
        <dbReference type="ARBA" id="ARBA00022801"/>
    </source>
</evidence>
<dbReference type="PANTHER" id="PTHR42977:SF3">
    <property type="entry name" value="AB HYDROLASE-1 DOMAIN-CONTAINING PROTEIN"/>
    <property type="match status" value="1"/>
</dbReference>
<gene>
    <name evidence="3" type="ORF">D5F53_06705</name>
</gene>
<protein>
    <submittedName>
        <fullName evidence="3">Alpha/beta hydrolase</fullName>
    </submittedName>
</protein>
<dbReference type="InterPro" id="IPR029058">
    <property type="entry name" value="AB_hydrolase_fold"/>
</dbReference>
<dbReference type="GO" id="GO:0004301">
    <property type="term" value="F:epoxide hydrolase activity"/>
    <property type="evidence" value="ECO:0007669"/>
    <property type="project" value="TreeGrafter"/>
</dbReference>
<dbReference type="EMBL" id="CP032412">
    <property type="protein sequence ID" value="AYB42990.1"/>
    <property type="molecule type" value="Genomic_DNA"/>
</dbReference>
<dbReference type="InterPro" id="IPR000073">
    <property type="entry name" value="AB_hydrolase_1"/>
</dbReference>
<keyword evidence="4" id="KW-1185">Reference proteome</keyword>